<dbReference type="EMBL" id="MHSH01000044">
    <property type="protein sequence ID" value="OHA40803.1"/>
    <property type="molecule type" value="Genomic_DNA"/>
</dbReference>
<sequence>MLTNSDITKLVSVLASKKDLVDLREDVSLLRETTQGLTTAIEGLASAVDDLRVEYTAVKDQLNRHERSLGPQTTSNQKIGPPATTVRVFSMPPARSWPNTESITSPAISASIGNKPIY</sequence>
<feature type="region of interest" description="Disordered" evidence="1">
    <location>
        <begin position="62"/>
        <end position="84"/>
    </location>
</feature>
<dbReference type="AlphaFoldDB" id="A0A1G2NXP7"/>
<gene>
    <name evidence="2" type="ORF">A3H68_00230</name>
</gene>
<evidence type="ECO:0000256" key="1">
    <source>
        <dbReference type="SAM" id="MobiDB-lite"/>
    </source>
</evidence>
<reference evidence="2 3" key="1">
    <citation type="journal article" date="2016" name="Nat. Commun.">
        <title>Thousands of microbial genomes shed light on interconnected biogeochemical processes in an aquifer system.</title>
        <authorList>
            <person name="Anantharaman K."/>
            <person name="Brown C.T."/>
            <person name="Hug L.A."/>
            <person name="Sharon I."/>
            <person name="Castelle C.J."/>
            <person name="Probst A.J."/>
            <person name="Thomas B.C."/>
            <person name="Singh A."/>
            <person name="Wilkins M.J."/>
            <person name="Karaoz U."/>
            <person name="Brodie E.L."/>
            <person name="Williams K.H."/>
            <person name="Hubbard S.S."/>
            <person name="Banfield J.F."/>
        </authorList>
    </citation>
    <scope>NUCLEOTIDE SEQUENCE [LARGE SCALE GENOMIC DNA]</scope>
</reference>
<organism evidence="2 3">
    <name type="scientific">Candidatus Taylorbacteria bacterium RIFCSPLOWO2_02_FULL_46_40</name>
    <dbReference type="NCBI Taxonomy" id="1802329"/>
    <lineage>
        <taxon>Bacteria</taxon>
        <taxon>Candidatus Tayloriibacteriota</taxon>
    </lineage>
</organism>
<protein>
    <submittedName>
        <fullName evidence="2">Uncharacterized protein</fullName>
    </submittedName>
</protein>
<proteinExistence type="predicted"/>
<accession>A0A1G2NXP7</accession>
<dbReference type="Proteomes" id="UP000176429">
    <property type="component" value="Unassembled WGS sequence"/>
</dbReference>
<comment type="caution">
    <text evidence="2">The sequence shown here is derived from an EMBL/GenBank/DDBJ whole genome shotgun (WGS) entry which is preliminary data.</text>
</comment>
<evidence type="ECO:0000313" key="2">
    <source>
        <dbReference type="EMBL" id="OHA40803.1"/>
    </source>
</evidence>
<evidence type="ECO:0000313" key="3">
    <source>
        <dbReference type="Proteomes" id="UP000176429"/>
    </source>
</evidence>
<name>A0A1G2NXP7_9BACT</name>